<gene>
    <name evidence="4" type="ORF">C7419_105163</name>
</gene>
<dbReference type="Pfam" id="PF04023">
    <property type="entry name" value="FeoA"/>
    <property type="match status" value="1"/>
</dbReference>
<dbReference type="InterPro" id="IPR007167">
    <property type="entry name" value="Fe-transptr_FeoA-like"/>
</dbReference>
<sequence>MMRLSELPRRTAAVVQAVEDLSPDDAIARRLRDLGFVPGEAVQIIAFGPFGKDPIVAQVGFTRFALRRAEAARITVDVASASVTNIAPDAESAGLATERATEQATEQAAAKRRA</sequence>
<dbReference type="SUPFAM" id="SSF50037">
    <property type="entry name" value="C-terminal domain of transcriptional repressors"/>
    <property type="match status" value="1"/>
</dbReference>
<dbReference type="PANTHER" id="PTHR42954:SF2">
    <property type="entry name" value="FE(2+) TRANSPORT PROTEIN A"/>
    <property type="match status" value="1"/>
</dbReference>
<dbReference type="AlphaFoldDB" id="A0A316EM13"/>
<protein>
    <submittedName>
        <fullName evidence="4">Ferrous iron transport protein A</fullName>
    </submittedName>
</protein>
<feature type="compositionally biased region" description="Low complexity" evidence="2">
    <location>
        <begin position="96"/>
        <end position="108"/>
    </location>
</feature>
<dbReference type="Gene3D" id="2.30.30.90">
    <property type="match status" value="1"/>
</dbReference>
<feature type="region of interest" description="Disordered" evidence="2">
    <location>
        <begin position="90"/>
        <end position="114"/>
    </location>
</feature>
<dbReference type="SMART" id="SM00899">
    <property type="entry name" value="FeoA"/>
    <property type="match status" value="1"/>
</dbReference>
<dbReference type="PANTHER" id="PTHR42954">
    <property type="entry name" value="FE(2+) TRANSPORT PROTEIN A"/>
    <property type="match status" value="1"/>
</dbReference>
<evidence type="ECO:0000256" key="2">
    <source>
        <dbReference type="SAM" id="MobiDB-lite"/>
    </source>
</evidence>
<dbReference type="EMBL" id="QGGT01000005">
    <property type="protein sequence ID" value="PWK33169.1"/>
    <property type="molecule type" value="Genomic_DNA"/>
</dbReference>
<organism evidence="4 5">
    <name type="scientific">Cupriavidus plantarum</name>
    <dbReference type="NCBI Taxonomy" id="942865"/>
    <lineage>
        <taxon>Bacteria</taxon>
        <taxon>Pseudomonadati</taxon>
        <taxon>Pseudomonadota</taxon>
        <taxon>Betaproteobacteria</taxon>
        <taxon>Burkholderiales</taxon>
        <taxon>Burkholderiaceae</taxon>
        <taxon>Cupriavidus</taxon>
    </lineage>
</organism>
<comment type="caution">
    <text evidence="4">The sequence shown here is derived from an EMBL/GenBank/DDBJ whole genome shotgun (WGS) entry which is preliminary data.</text>
</comment>
<keyword evidence="1" id="KW-0408">Iron</keyword>
<dbReference type="InterPro" id="IPR008988">
    <property type="entry name" value="Transcriptional_repressor_C"/>
</dbReference>
<reference evidence="4 5" key="1">
    <citation type="submission" date="2018-05" db="EMBL/GenBank/DDBJ databases">
        <title>Genomic Encyclopedia of Type Strains, Phase IV (KMG-V): Genome sequencing to study the core and pangenomes of soil and plant-associated prokaryotes.</title>
        <authorList>
            <person name="Whitman W."/>
        </authorList>
    </citation>
    <scope>NUCLEOTIDE SEQUENCE [LARGE SCALE GENOMIC DNA]</scope>
    <source>
        <strain evidence="4 5">SLV-132</strain>
    </source>
</reference>
<dbReference type="Proteomes" id="UP000245754">
    <property type="component" value="Unassembled WGS sequence"/>
</dbReference>
<dbReference type="GO" id="GO:0046914">
    <property type="term" value="F:transition metal ion binding"/>
    <property type="evidence" value="ECO:0007669"/>
    <property type="project" value="InterPro"/>
</dbReference>
<keyword evidence="5" id="KW-1185">Reference proteome</keyword>
<accession>A0A316EM13</accession>
<proteinExistence type="predicted"/>
<evidence type="ECO:0000313" key="5">
    <source>
        <dbReference type="Proteomes" id="UP000245754"/>
    </source>
</evidence>
<name>A0A316EM13_9BURK</name>
<evidence type="ECO:0000313" key="4">
    <source>
        <dbReference type="EMBL" id="PWK33169.1"/>
    </source>
</evidence>
<dbReference type="InterPro" id="IPR052713">
    <property type="entry name" value="FeoA"/>
</dbReference>
<evidence type="ECO:0000256" key="1">
    <source>
        <dbReference type="ARBA" id="ARBA00023004"/>
    </source>
</evidence>
<feature type="domain" description="Ferrous iron transporter FeoA-like" evidence="3">
    <location>
        <begin position="2"/>
        <end position="78"/>
    </location>
</feature>
<evidence type="ECO:0000259" key="3">
    <source>
        <dbReference type="SMART" id="SM00899"/>
    </source>
</evidence>
<dbReference type="InterPro" id="IPR038157">
    <property type="entry name" value="FeoA_core_dom"/>
</dbReference>